<dbReference type="InterPro" id="IPR036388">
    <property type="entry name" value="WH-like_DNA-bd_sf"/>
</dbReference>
<evidence type="ECO:0000259" key="1">
    <source>
        <dbReference type="Pfam" id="PF22083"/>
    </source>
</evidence>
<dbReference type="InterPro" id="IPR003647">
    <property type="entry name" value="Intron_nuc_1_rpt"/>
</dbReference>
<dbReference type="KEGG" id="vg:30307567"/>
<dbReference type="EMBL" id="KU599877">
    <property type="protein sequence ID" value="ANB40306.1"/>
    <property type="molecule type" value="Genomic_DNA"/>
</dbReference>
<dbReference type="SUPFAM" id="SSF64496">
    <property type="entry name" value="DNA-binding domain of intron-encoded endonucleases"/>
    <property type="match status" value="1"/>
</dbReference>
<dbReference type="InterPro" id="IPR054307">
    <property type="entry name" value="I-HmuI_NUMOD-like"/>
</dbReference>
<evidence type="ECO:0000313" key="3">
    <source>
        <dbReference type="Proteomes" id="UP000203780"/>
    </source>
</evidence>
<accession>A0A1B0WKI4</accession>
<dbReference type="RefSeq" id="YP_009322066.1">
    <property type="nucleotide sequence ID" value="NC_031914.1"/>
</dbReference>
<dbReference type="SMART" id="SM00497">
    <property type="entry name" value="IENR1"/>
    <property type="match status" value="1"/>
</dbReference>
<dbReference type="Pfam" id="PF22083">
    <property type="entry name" value="I-HmuI_NUMOD-like"/>
    <property type="match status" value="1"/>
</dbReference>
<organism evidence="2 3">
    <name type="scientific">Flavobacterium phage Fpv1</name>
    <dbReference type="NCBI Taxonomy" id="1792274"/>
    <lineage>
        <taxon>Viruses</taxon>
        <taxon>Duplodnaviria</taxon>
        <taxon>Heunggongvirae</taxon>
        <taxon>Uroviricota</taxon>
        <taxon>Caudoviricetes</taxon>
        <taxon>Fipvunavirus</taxon>
        <taxon>Fipvunavirus Fpv1</taxon>
    </lineage>
</organism>
<reference evidence="2 3" key="1">
    <citation type="submission" date="2016-01" db="EMBL/GenBank/DDBJ databases">
        <title>Molecular aspects and genomic diversity of bacteriophages-specific to fish pathogen Flavobacterium psychrophilum.</title>
        <authorList>
            <person name="Castillo D."/>
            <person name="Middelboe M."/>
        </authorList>
    </citation>
    <scope>NUCLEOTIDE SEQUENCE [LARGE SCALE GENOMIC DNA]</scope>
</reference>
<proteinExistence type="predicted"/>
<feature type="domain" description="DNA endonuclease I-HmuI-like NUMOD-like" evidence="1">
    <location>
        <begin position="145"/>
        <end position="183"/>
    </location>
</feature>
<name>A0A1B0WKI4_9CAUD</name>
<evidence type="ECO:0000313" key="2">
    <source>
        <dbReference type="EMBL" id="ANB40306.1"/>
    </source>
</evidence>
<dbReference type="GeneID" id="30307567"/>
<dbReference type="Gene3D" id="1.10.10.10">
    <property type="entry name" value="Winged helix-like DNA-binding domain superfamily/Winged helix DNA-binding domain"/>
    <property type="match status" value="1"/>
</dbReference>
<sequence length="195" mass="23067">MYYLYRHIRLDKNEVFYIGIGTVPKTNYNISSIKTYYNRAFEKVKSRNKYWKNITNITDYLVEILYETDNIKLIQLKEKEFIKLYKNTLCNLTDGGLGIESYNHKKETKLQISNSMKGRKLSDQHRININKRKFIKIIMYNDSFNKEFDSISEAAMYIGVNNIGNISSCLKGKRSSAYGYKFKHQEITESKDKEL</sequence>
<keyword evidence="3" id="KW-1185">Reference proteome</keyword>
<protein>
    <recommendedName>
        <fullName evidence="1">DNA endonuclease I-HmuI-like NUMOD-like domain-containing protein</fullName>
    </recommendedName>
</protein>
<dbReference type="Proteomes" id="UP000203780">
    <property type="component" value="Segment"/>
</dbReference>